<dbReference type="Pfam" id="PF04973">
    <property type="entry name" value="NMN_transporter"/>
    <property type="match status" value="1"/>
</dbReference>
<dbReference type="PANTHER" id="PTHR36122:SF2">
    <property type="entry name" value="NICOTINAMIDE RIBOSIDE TRANSPORTER PNUC"/>
    <property type="match status" value="1"/>
</dbReference>
<accession>A0A4V2P946</accession>
<comment type="subcellular location">
    <subcellularLocation>
        <location evidence="2">Cell membrane</location>
        <topology evidence="2">Multi-pass membrane protein</topology>
    </subcellularLocation>
</comment>
<feature type="transmembrane region" description="Helical" evidence="10">
    <location>
        <begin position="60"/>
        <end position="79"/>
    </location>
</feature>
<dbReference type="GO" id="GO:0034257">
    <property type="term" value="F:nicotinamide riboside transmembrane transporter activity"/>
    <property type="evidence" value="ECO:0007669"/>
    <property type="project" value="InterPro"/>
</dbReference>
<evidence type="ECO:0000256" key="6">
    <source>
        <dbReference type="ARBA" id="ARBA00022475"/>
    </source>
</evidence>
<evidence type="ECO:0000313" key="11">
    <source>
        <dbReference type="EMBL" id="TCJ88235.1"/>
    </source>
</evidence>
<dbReference type="InterPro" id="IPR006419">
    <property type="entry name" value="NMN_transpt_PnuC"/>
</dbReference>
<keyword evidence="6" id="KW-1003">Cell membrane</keyword>
<comment type="function">
    <text evidence="1">Required for nicotinamide riboside transport across the inner membrane.</text>
</comment>
<evidence type="ECO:0000256" key="3">
    <source>
        <dbReference type="ARBA" id="ARBA00006669"/>
    </source>
</evidence>
<feature type="transmembrane region" description="Helical" evidence="10">
    <location>
        <begin position="6"/>
        <end position="29"/>
    </location>
</feature>
<dbReference type="GO" id="GO:0005886">
    <property type="term" value="C:plasma membrane"/>
    <property type="evidence" value="ECO:0007669"/>
    <property type="project" value="UniProtKB-SubCell"/>
</dbReference>
<keyword evidence="7 10" id="KW-0812">Transmembrane</keyword>
<evidence type="ECO:0000256" key="8">
    <source>
        <dbReference type="ARBA" id="ARBA00022989"/>
    </source>
</evidence>
<evidence type="ECO:0000256" key="2">
    <source>
        <dbReference type="ARBA" id="ARBA00004651"/>
    </source>
</evidence>
<evidence type="ECO:0000256" key="10">
    <source>
        <dbReference type="SAM" id="Phobius"/>
    </source>
</evidence>
<keyword evidence="12" id="KW-1185">Reference proteome</keyword>
<evidence type="ECO:0000256" key="5">
    <source>
        <dbReference type="ARBA" id="ARBA00022448"/>
    </source>
</evidence>
<dbReference type="PANTHER" id="PTHR36122">
    <property type="entry name" value="NICOTINAMIDE RIBOSIDE TRANSPORTER PNUC"/>
    <property type="match status" value="1"/>
</dbReference>
<evidence type="ECO:0000256" key="1">
    <source>
        <dbReference type="ARBA" id="ARBA00002672"/>
    </source>
</evidence>
<sequence length="212" mass="24493">MTTDAIVEAFLALSGWEVFATTLGIAYVILAAKESIWCWPTAFVSTLIYTVLFWEGQLPMQAILNFYYMAMAIYGFMLWTKHSKNDDTLKVKTWGWQKHIAYIVIASVLSIGIGYYLDLSSGTRLPFLDSAVMVFSVINTWLMAQKILENWLYWIIIDAAAIYLYWQTGFYVTIIMFGVYLILAVYGYKEWRDSLKESLDETDLTNTENPYM</sequence>
<evidence type="ECO:0000256" key="9">
    <source>
        <dbReference type="ARBA" id="ARBA00023136"/>
    </source>
</evidence>
<evidence type="ECO:0000313" key="12">
    <source>
        <dbReference type="Proteomes" id="UP000294887"/>
    </source>
</evidence>
<keyword evidence="8 10" id="KW-1133">Transmembrane helix</keyword>
<dbReference type="RefSeq" id="WP_131903948.1">
    <property type="nucleotide sequence ID" value="NZ_BAAAFU010000008.1"/>
</dbReference>
<evidence type="ECO:0000256" key="7">
    <source>
        <dbReference type="ARBA" id="ARBA00022692"/>
    </source>
</evidence>
<reference evidence="11 12" key="1">
    <citation type="submission" date="2019-03" db="EMBL/GenBank/DDBJ databases">
        <title>Genomic Encyclopedia of Type Strains, Phase IV (KMG-IV): sequencing the most valuable type-strain genomes for metagenomic binning, comparative biology and taxonomic classification.</title>
        <authorList>
            <person name="Goeker M."/>
        </authorList>
    </citation>
    <scope>NUCLEOTIDE SEQUENCE [LARGE SCALE GENOMIC DNA]</scope>
    <source>
        <strain evidence="11 12">DSM 24830</strain>
    </source>
</reference>
<gene>
    <name evidence="11" type="ORF">EV695_0075</name>
</gene>
<dbReference type="AlphaFoldDB" id="A0A4V2P946"/>
<evidence type="ECO:0000256" key="4">
    <source>
        <dbReference type="ARBA" id="ARBA00017522"/>
    </source>
</evidence>
<organism evidence="11 12">
    <name type="scientific">Cocleimonas flava</name>
    <dbReference type="NCBI Taxonomy" id="634765"/>
    <lineage>
        <taxon>Bacteria</taxon>
        <taxon>Pseudomonadati</taxon>
        <taxon>Pseudomonadota</taxon>
        <taxon>Gammaproteobacteria</taxon>
        <taxon>Thiotrichales</taxon>
        <taxon>Thiotrichaceae</taxon>
        <taxon>Cocleimonas</taxon>
    </lineage>
</organism>
<comment type="caution">
    <text evidence="11">The sequence shown here is derived from an EMBL/GenBank/DDBJ whole genome shotgun (WGS) entry which is preliminary data.</text>
</comment>
<feature type="transmembrane region" description="Helical" evidence="10">
    <location>
        <begin position="172"/>
        <end position="188"/>
    </location>
</feature>
<keyword evidence="9 10" id="KW-0472">Membrane</keyword>
<dbReference type="Proteomes" id="UP000294887">
    <property type="component" value="Unassembled WGS sequence"/>
</dbReference>
<dbReference type="NCBIfam" id="TIGR01528">
    <property type="entry name" value="NMN_trans_PnuC"/>
    <property type="match status" value="1"/>
</dbReference>
<feature type="transmembrane region" description="Helical" evidence="10">
    <location>
        <begin position="123"/>
        <end position="144"/>
    </location>
</feature>
<dbReference type="OrthoDB" id="9791248at2"/>
<keyword evidence="5" id="KW-0813">Transport</keyword>
<protein>
    <recommendedName>
        <fullName evidence="4">Nicotinamide riboside transporter PnuC</fullName>
    </recommendedName>
</protein>
<name>A0A4V2P946_9GAMM</name>
<feature type="transmembrane region" description="Helical" evidence="10">
    <location>
        <begin position="100"/>
        <end position="117"/>
    </location>
</feature>
<dbReference type="EMBL" id="SMFQ01000002">
    <property type="protein sequence ID" value="TCJ88235.1"/>
    <property type="molecule type" value="Genomic_DNA"/>
</dbReference>
<feature type="transmembrane region" description="Helical" evidence="10">
    <location>
        <begin position="36"/>
        <end position="54"/>
    </location>
</feature>
<proteinExistence type="inferred from homology"/>
<comment type="similarity">
    <text evidence="3">Belongs to the nicotinamide ribonucleoside (NR) uptake permease (TC 4.B.1) family.</text>
</comment>